<protein>
    <submittedName>
        <fullName evidence="2">Rrf2 family transcriptional regulator</fullName>
    </submittedName>
</protein>
<reference evidence="2 3" key="1">
    <citation type="submission" date="2018-01" db="EMBL/GenBank/DDBJ databases">
        <title>The draft genome sequence of Halioglobus lutimaris HF004.</title>
        <authorList>
            <person name="Du Z.-J."/>
            <person name="Shi M.-J."/>
        </authorList>
    </citation>
    <scope>NUCLEOTIDE SEQUENCE [LARGE SCALE GENOMIC DNA]</scope>
    <source>
        <strain evidence="2 3">HF004</strain>
    </source>
</reference>
<dbReference type="InterPro" id="IPR036388">
    <property type="entry name" value="WH-like_DNA-bd_sf"/>
</dbReference>
<dbReference type="GO" id="GO:0005829">
    <property type="term" value="C:cytosol"/>
    <property type="evidence" value="ECO:0007669"/>
    <property type="project" value="TreeGrafter"/>
</dbReference>
<dbReference type="RefSeq" id="WP_075999175.1">
    <property type="nucleotide sequence ID" value="NZ_PKUS01000012.1"/>
</dbReference>
<dbReference type="NCBIfam" id="TIGR00738">
    <property type="entry name" value="rrf2_super"/>
    <property type="match status" value="1"/>
</dbReference>
<accession>A0A2N5X296</accession>
<dbReference type="InterPro" id="IPR000944">
    <property type="entry name" value="Tscrpt_reg_Rrf2"/>
</dbReference>
<proteinExistence type="predicted"/>
<dbReference type="Gene3D" id="1.10.10.10">
    <property type="entry name" value="Winged helix-like DNA-binding domain superfamily/Winged helix DNA-binding domain"/>
    <property type="match status" value="1"/>
</dbReference>
<dbReference type="OrthoDB" id="9795923at2"/>
<dbReference type="PROSITE" id="PS51197">
    <property type="entry name" value="HTH_RRF2_2"/>
    <property type="match status" value="1"/>
</dbReference>
<dbReference type="SUPFAM" id="SSF46785">
    <property type="entry name" value="Winged helix' DNA-binding domain"/>
    <property type="match status" value="1"/>
</dbReference>
<dbReference type="EMBL" id="PKUS01000012">
    <property type="protein sequence ID" value="PLW68609.1"/>
    <property type="molecule type" value="Genomic_DNA"/>
</dbReference>
<sequence>MRLTAYTDYALRVLIYLAVSPEEKITIRGIAEHYGISRNHLMKVVQDLSQRGYVVALRGKNGGLSLNISTAEIRIGDLVEAMEKDMALTECLGDNNQCILTPACGLKCILDEGLRAFLDTLNRYTLEDVVAGPRKAELIKTLDLQ</sequence>
<evidence type="ECO:0000256" key="1">
    <source>
        <dbReference type="ARBA" id="ARBA00023125"/>
    </source>
</evidence>
<evidence type="ECO:0000313" key="3">
    <source>
        <dbReference type="Proteomes" id="UP000235005"/>
    </source>
</evidence>
<gene>
    <name evidence="2" type="ORF">C0039_11365</name>
</gene>
<dbReference type="Pfam" id="PF02082">
    <property type="entry name" value="Rrf2"/>
    <property type="match status" value="1"/>
</dbReference>
<dbReference type="InterPro" id="IPR036390">
    <property type="entry name" value="WH_DNA-bd_sf"/>
</dbReference>
<dbReference type="PANTHER" id="PTHR33221">
    <property type="entry name" value="WINGED HELIX-TURN-HELIX TRANSCRIPTIONAL REGULATOR, RRF2 FAMILY"/>
    <property type="match status" value="1"/>
</dbReference>
<keyword evidence="1" id="KW-0238">DNA-binding</keyword>
<keyword evidence="3" id="KW-1185">Reference proteome</keyword>
<name>A0A2N5X296_9GAMM</name>
<dbReference type="PANTHER" id="PTHR33221:SF4">
    <property type="entry name" value="HTH-TYPE TRANSCRIPTIONAL REPRESSOR NSRR"/>
    <property type="match status" value="1"/>
</dbReference>
<dbReference type="Proteomes" id="UP000235005">
    <property type="component" value="Unassembled WGS sequence"/>
</dbReference>
<dbReference type="GO" id="GO:0003700">
    <property type="term" value="F:DNA-binding transcription factor activity"/>
    <property type="evidence" value="ECO:0007669"/>
    <property type="project" value="TreeGrafter"/>
</dbReference>
<comment type="caution">
    <text evidence="2">The sequence shown here is derived from an EMBL/GenBank/DDBJ whole genome shotgun (WGS) entry which is preliminary data.</text>
</comment>
<organism evidence="2 3">
    <name type="scientific">Pseudohalioglobus lutimaris</name>
    <dbReference type="NCBI Taxonomy" id="1737061"/>
    <lineage>
        <taxon>Bacteria</taxon>
        <taxon>Pseudomonadati</taxon>
        <taxon>Pseudomonadota</taxon>
        <taxon>Gammaproteobacteria</taxon>
        <taxon>Cellvibrionales</taxon>
        <taxon>Halieaceae</taxon>
        <taxon>Pseudohalioglobus</taxon>
    </lineage>
</organism>
<evidence type="ECO:0000313" key="2">
    <source>
        <dbReference type="EMBL" id="PLW68609.1"/>
    </source>
</evidence>
<dbReference type="GO" id="GO:0003677">
    <property type="term" value="F:DNA binding"/>
    <property type="evidence" value="ECO:0007669"/>
    <property type="project" value="UniProtKB-KW"/>
</dbReference>
<dbReference type="AlphaFoldDB" id="A0A2N5X296"/>